<dbReference type="Proteomes" id="UP001157502">
    <property type="component" value="Chromosome 8"/>
</dbReference>
<protein>
    <submittedName>
        <fullName evidence="1">Uncharacterized protein</fullName>
    </submittedName>
</protein>
<comment type="caution">
    <text evidence="1">The sequence shown here is derived from an EMBL/GenBank/DDBJ whole genome shotgun (WGS) entry which is preliminary data.</text>
</comment>
<sequence length="80" mass="8552">MGSSVGPRPDTGERAWREVRGKMVNVAQAYGETRSPPSESSSSPAVFAALIPNPSPSAPLRRTQRLPPPAAILVCSPRLW</sequence>
<reference evidence="1" key="1">
    <citation type="submission" date="2021-05" db="EMBL/GenBank/DDBJ databases">
        <authorList>
            <person name="Pan Q."/>
            <person name="Jouanno E."/>
            <person name="Zahm M."/>
            <person name="Klopp C."/>
            <person name="Cabau C."/>
            <person name="Louis A."/>
            <person name="Berthelot C."/>
            <person name="Parey E."/>
            <person name="Roest Crollius H."/>
            <person name="Montfort J."/>
            <person name="Robinson-Rechavi M."/>
            <person name="Bouchez O."/>
            <person name="Lampietro C."/>
            <person name="Lopez Roques C."/>
            <person name="Donnadieu C."/>
            <person name="Postlethwait J."/>
            <person name="Bobe J."/>
            <person name="Dillon D."/>
            <person name="Chandos A."/>
            <person name="von Hippel F."/>
            <person name="Guiguen Y."/>
        </authorList>
    </citation>
    <scope>NUCLEOTIDE SEQUENCE</scope>
    <source>
        <strain evidence="1">YG-Jan2019</strain>
    </source>
</reference>
<name>A0ACC2GWN3_DALPE</name>
<evidence type="ECO:0000313" key="1">
    <source>
        <dbReference type="EMBL" id="KAJ8007920.1"/>
    </source>
</evidence>
<gene>
    <name evidence="1" type="ORF">DPEC_G00099190</name>
</gene>
<dbReference type="EMBL" id="CM055735">
    <property type="protein sequence ID" value="KAJ8007920.1"/>
    <property type="molecule type" value="Genomic_DNA"/>
</dbReference>
<organism evidence="1 2">
    <name type="scientific">Dallia pectoralis</name>
    <name type="common">Alaska blackfish</name>
    <dbReference type="NCBI Taxonomy" id="75939"/>
    <lineage>
        <taxon>Eukaryota</taxon>
        <taxon>Metazoa</taxon>
        <taxon>Chordata</taxon>
        <taxon>Craniata</taxon>
        <taxon>Vertebrata</taxon>
        <taxon>Euteleostomi</taxon>
        <taxon>Actinopterygii</taxon>
        <taxon>Neopterygii</taxon>
        <taxon>Teleostei</taxon>
        <taxon>Protacanthopterygii</taxon>
        <taxon>Esociformes</taxon>
        <taxon>Umbridae</taxon>
        <taxon>Dallia</taxon>
    </lineage>
</organism>
<proteinExistence type="predicted"/>
<accession>A0ACC2GWN3</accession>
<keyword evidence="2" id="KW-1185">Reference proteome</keyword>
<evidence type="ECO:0000313" key="2">
    <source>
        <dbReference type="Proteomes" id="UP001157502"/>
    </source>
</evidence>